<dbReference type="PRINTS" id="PR00503">
    <property type="entry name" value="BROMODOMAIN"/>
</dbReference>
<evidence type="ECO:0000313" key="6">
    <source>
        <dbReference type="Proteomes" id="UP001632038"/>
    </source>
</evidence>
<dbReference type="AlphaFoldDB" id="A0ABD3BJW0"/>
<gene>
    <name evidence="5" type="ORF">CASFOL_038051</name>
</gene>
<dbReference type="Proteomes" id="UP001632038">
    <property type="component" value="Unassembled WGS sequence"/>
</dbReference>
<dbReference type="PANTHER" id="PTHR22881">
    <property type="entry name" value="BROMODOMAIN CONTAINING PROTEIN"/>
    <property type="match status" value="1"/>
</dbReference>
<dbReference type="Pfam" id="PF00439">
    <property type="entry name" value="Bromodomain"/>
    <property type="match status" value="1"/>
</dbReference>
<protein>
    <recommendedName>
        <fullName evidence="4">Bromo domain-containing protein</fullName>
    </recommendedName>
</protein>
<organism evidence="5 6">
    <name type="scientific">Castilleja foliolosa</name>
    <dbReference type="NCBI Taxonomy" id="1961234"/>
    <lineage>
        <taxon>Eukaryota</taxon>
        <taxon>Viridiplantae</taxon>
        <taxon>Streptophyta</taxon>
        <taxon>Embryophyta</taxon>
        <taxon>Tracheophyta</taxon>
        <taxon>Spermatophyta</taxon>
        <taxon>Magnoliopsida</taxon>
        <taxon>eudicotyledons</taxon>
        <taxon>Gunneridae</taxon>
        <taxon>Pentapetalae</taxon>
        <taxon>asterids</taxon>
        <taxon>lamiids</taxon>
        <taxon>Lamiales</taxon>
        <taxon>Orobanchaceae</taxon>
        <taxon>Pedicularideae</taxon>
        <taxon>Castillejinae</taxon>
        <taxon>Castilleja</taxon>
    </lineage>
</organism>
<reference evidence="6" key="1">
    <citation type="journal article" date="2024" name="IScience">
        <title>Strigolactones Initiate the Formation of Haustorium-like Structures in Castilleja.</title>
        <authorList>
            <person name="Buerger M."/>
            <person name="Peterson D."/>
            <person name="Chory J."/>
        </authorList>
    </citation>
    <scope>NUCLEOTIDE SEQUENCE [LARGE SCALE GENOMIC DNA]</scope>
</reference>
<dbReference type="SMART" id="SM00297">
    <property type="entry name" value="BROMO"/>
    <property type="match status" value="1"/>
</dbReference>
<evidence type="ECO:0000259" key="4">
    <source>
        <dbReference type="PROSITE" id="PS50014"/>
    </source>
</evidence>
<dbReference type="InterPro" id="IPR051831">
    <property type="entry name" value="Bromodomain_contain_prot"/>
</dbReference>
<evidence type="ECO:0000256" key="3">
    <source>
        <dbReference type="SAM" id="MobiDB-lite"/>
    </source>
</evidence>
<evidence type="ECO:0000313" key="5">
    <source>
        <dbReference type="EMBL" id="KAL3617730.1"/>
    </source>
</evidence>
<evidence type="ECO:0000256" key="2">
    <source>
        <dbReference type="PROSITE-ProRule" id="PRU00035"/>
    </source>
</evidence>
<name>A0ABD3BJW0_9LAMI</name>
<dbReference type="EMBL" id="JAVIJP010000081">
    <property type="protein sequence ID" value="KAL3617730.1"/>
    <property type="molecule type" value="Genomic_DNA"/>
</dbReference>
<feature type="region of interest" description="Disordered" evidence="3">
    <location>
        <begin position="704"/>
        <end position="723"/>
    </location>
</feature>
<dbReference type="InterPro" id="IPR036427">
    <property type="entry name" value="Bromodomain-like_sf"/>
</dbReference>
<feature type="region of interest" description="Disordered" evidence="3">
    <location>
        <begin position="253"/>
        <end position="281"/>
    </location>
</feature>
<dbReference type="SUPFAM" id="SSF47370">
    <property type="entry name" value="Bromodomain"/>
    <property type="match status" value="1"/>
</dbReference>
<comment type="caution">
    <text evidence="5">The sequence shown here is derived from an EMBL/GenBank/DDBJ whole genome shotgun (WGS) entry which is preliminary data.</text>
</comment>
<accession>A0ABD3BJW0</accession>
<feature type="compositionally biased region" description="Polar residues" evidence="3">
    <location>
        <begin position="20"/>
        <end position="41"/>
    </location>
</feature>
<evidence type="ECO:0000256" key="1">
    <source>
        <dbReference type="ARBA" id="ARBA00023117"/>
    </source>
</evidence>
<dbReference type="Gene3D" id="1.20.920.10">
    <property type="entry name" value="Bromodomain-like"/>
    <property type="match status" value="1"/>
</dbReference>
<feature type="domain" description="Bromo" evidence="4">
    <location>
        <begin position="157"/>
        <end position="227"/>
    </location>
</feature>
<dbReference type="InterPro" id="IPR001487">
    <property type="entry name" value="Bromodomain"/>
</dbReference>
<feature type="region of interest" description="Disordered" evidence="3">
    <location>
        <begin position="1"/>
        <end position="111"/>
    </location>
</feature>
<keyword evidence="1 2" id="KW-0103">Bromodomain</keyword>
<feature type="compositionally biased region" description="Polar residues" evidence="3">
    <location>
        <begin position="88"/>
        <end position="97"/>
    </location>
</feature>
<dbReference type="PANTHER" id="PTHR22881:SF11">
    <property type="entry name" value="BROMODOMAIN-CONTAINING PROTEIN DDB_G0270170-LIKE ISOFORM X1"/>
    <property type="match status" value="1"/>
</dbReference>
<proteinExistence type="predicted"/>
<sequence>MGKESTMEVMNQRKKKACPPNNSLSLSTPQNSVNYDSTNGRSIRRNPNLANFPPPGFSSDDDDERKEKKSKLVVQLPQSEETDKRLNNQKQQETGSDSGPEPEDPVNCAKSDGAAAIQEKKAGKATVDTLHGTTLESGPTALLPDKELLVFILDRLQKKDTYGAFSEPVDLDELPDYYEVIEQPMDFFTVRDKLDSGAYKSLQEFEADVYLICSNAMEYNAPGTVYYRQARSIQEIAKRDFENLRREGVPAVVRRGRPPNSKNQNKLLEATTEDKTNGSSSYNLRKATLANRFRSSDTFVSSHKSRNAANYSEWSADWNDEFPAHILKADMRNGKRHIKVDETRRETYKQNHPLSTANNMSNSIGDMKRLVPVLTSPKHTLTAFTADLGPTAWKVASRKIESALPAGTPYRPGWVSESGPLSYPSARNFNLNLSASDLNTGYAPAPEGLANRSAAYMKTTFPSVDQQNRPVYQSQIRNGFGGMFGYNASNEFGGMFGYNASNEGAPLVSQDVGPTWRNDHFSGNDEPFRSKAPKVQENLNISPLGYQNQVVGSTSRNNHLSAMTNHSVRYEASTVQENWNISPLGYLSQVLGSTSRNDYLLAMTSHFDRDKSKVLENLNIPPFGYQNQVVGSTSTNEHFSAMTNRFVQDEANVHGNWIGYQMTGQGYSHGEGEMSGFGKSALPAQQMVQSNVLSGRPDLNVRIQSGSPSSSLQIGSPDLALDL</sequence>
<keyword evidence="6" id="KW-1185">Reference proteome</keyword>
<dbReference type="CDD" id="cd04369">
    <property type="entry name" value="Bromodomain"/>
    <property type="match status" value="1"/>
</dbReference>
<dbReference type="PROSITE" id="PS50014">
    <property type="entry name" value="BROMODOMAIN_2"/>
    <property type="match status" value="1"/>
</dbReference>
<feature type="compositionally biased region" description="Low complexity" evidence="3">
    <location>
        <begin position="704"/>
        <end position="717"/>
    </location>
</feature>